<dbReference type="SUPFAM" id="SSF47413">
    <property type="entry name" value="lambda repressor-like DNA-binding domains"/>
    <property type="match status" value="1"/>
</dbReference>
<sequence>MIEGSVPPAAEFGREVKIARESRGLSQADLAVELHFQQPYVSKVETGHQLASEVFAEQCDRVFGTPGVYARMRRKAADASNPTWLIPYLQAEREAVVIRDYSPILVPGILQTSGYAEAVYRAARPNDPAHRIEQRVEERMRRWEVFDSPSPPSLWALLHEAALWSSMGGLDVMRGQLQHLAAVAEHPRITVQVFPFSGSVPRATPFILLTRKNRTEVLYEETYARGQLNDSAEAVAEACAAYDRMRANALSLDNSLSLIRHVMEACRHEQPSRPHPRNMGEVQLQPGQRRNLRRVGPHVRAYWRRSRPGQ</sequence>
<accession>A0ABW0Z5E5</accession>
<dbReference type="Gene3D" id="1.10.260.40">
    <property type="entry name" value="lambda repressor-like DNA-binding domains"/>
    <property type="match status" value="1"/>
</dbReference>
<evidence type="ECO:0000313" key="4">
    <source>
        <dbReference type="Proteomes" id="UP001596083"/>
    </source>
</evidence>
<comment type="caution">
    <text evidence="3">The sequence shown here is derived from an EMBL/GenBank/DDBJ whole genome shotgun (WGS) entry which is preliminary data.</text>
</comment>
<dbReference type="SMART" id="SM00530">
    <property type="entry name" value="HTH_XRE"/>
    <property type="match status" value="1"/>
</dbReference>
<protein>
    <submittedName>
        <fullName evidence="3">Scr1 family TA system antitoxin-like transcriptional regulator</fullName>
    </submittedName>
</protein>
<dbReference type="PROSITE" id="PS50943">
    <property type="entry name" value="HTH_CROC1"/>
    <property type="match status" value="1"/>
</dbReference>
<dbReference type="InterPro" id="IPR010982">
    <property type="entry name" value="Lambda_DNA-bd_dom_sf"/>
</dbReference>
<dbReference type="Pfam" id="PF19054">
    <property type="entry name" value="DUF5753"/>
    <property type="match status" value="1"/>
</dbReference>
<feature type="domain" description="HTH cro/C1-type" evidence="2">
    <location>
        <begin position="16"/>
        <end position="70"/>
    </location>
</feature>
<feature type="region of interest" description="Disordered" evidence="1">
    <location>
        <begin position="269"/>
        <end position="289"/>
    </location>
</feature>
<evidence type="ECO:0000259" key="2">
    <source>
        <dbReference type="PROSITE" id="PS50943"/>
    </source>
</evidence>
<keyword evidence="4" id="KW-1185">Reference proteome</keyword>
<dbReference type="CDD" id="cd00093">
    <property type="entry name" value="HTH_XRE"/>
    <property type="match status" value="1"/>
</dbReference>
<dbReference type="EMBL" id="JBHSPB010000023">
    <property type="protein sequence ID" value="MFC5724041.1"/>
    <property type="molecule type" value="Genomic_DNA"/>
</dbReference>
<evidence type="ECO:0000256" key="1">
    <source>
        <dbReference type="SAM" id="MobiDB-lite"/>
    </source>
</evidence>
<evidence type="ECO:0000313" key="3">
    <source>
        <dbReference type="EMBL" id="MFC5724041.1"/>
    </source>
</evidence>
<dbReference type="InterPro" id="IPR043917">
    <property type="entry name" value="DUF5753"/>
</dbReference>
<organism evidence="3 4">
    <name type="scientific">Streptomyces gamaensis</name>
    <dbReference type="NCBI Taxonomy" id="1763542"/>
    <lineage>
        <taxon>Bacteria</taxon>
        <taxon>Bacillati</taxon>
        <taxon>Actinomycetota</taxon>
        <taxon>Actinomycetes</taxon>
        <taxon>Kitasatosporales</taxon>
        <taxon>Streptomycetaceae</taxon>
        <taxon>Streptomyces</taxon>
    </lineage>
</organism>
<dbReference type="InterPro" id="IPR001387">
    <property type="entry name" value="Cro/C1-type_HTH"/>
</dbReference>
<dbReference type="Proteomes" id="UP001596083">
    <property type="component" value="Unassembled WGS sequence"/>
</dbReference>
<proteinExistence type="predicted"/>
<reference evidence="4" key="1">
    <citation type="journal article" date="2019" name="Int. J. Syst. Evol. Microbiol.">
        <title>The Global Catalogue of Microorganisms (GCM) 10K type strain sequencing project: providing services to taxonomists for standard genome sequencing and annotation.</title>
        <authorList>
            <consortium name="The Broad Institute Genomics Platform"/>
            <consortium name="The Broad Institute Genome Sequencing Center for Infectious Disease"/>
            <person name="Wu L."/>
            <person name="Ma J."/>
        </authorList>
    </citation>
    <scope>NUCLEOTIDE SEQUENCE [LARGE SCALE GENOMIC DNA]</scope>
    <source>
        <strain evidence="4">CGMCC 4.7304</strain>
    </source>
</reference>
<dbReference type="Pfam" id="PF13560">
    <property type="entry name" value="HTH_31"/>
    <property type="match status" value="1"/>
</dbReference>
<dbReference type="RefSeq" id="WP_390320471.1">
    <property type="nucleotide sequence ID" value="NZ_JBHSPB010000023.1"/>
</dbReference>
<name>A0ABW0Z5E5_9ACTN</name>
<gene>
    <name evidence="3" type="ORF">ACFP1Z_28125</name>
</gene>